<comment type="cofactor">
    <cofactor evidence="5">
        <name>FAD</name>
        <dbReference type="ChEBI" id="CHEBI:57692"/>
    </cofactor>
</comment>
<organism evidence="6 7">
    <name type="scientific">Rubus argutus</name>
    <name type="common">Southern blackberry</name>
    <dbReference type="NCBI Taxonomy" id="59490"/>
    <lineage>
        <taxon>Eukaryota</taxon>
        <taxon>Viridiplantae</taxon>
        <taxon>Streptophyta</taxon>
        <taxon>Embryophyta</taxon>
        <taxon>Tracheophyta</taxon>
        <taxon>Spermatophyta</taxon>
        <taxon>Magnoliopsida</taxon>
        <taxon>eudicotyledons</taxon>
        <taxon>Gunneridae</taxon>
        <taxon>Pentapetalae</taxon>
        <taxon>rosids</taxon>
        <taxon>fabids</taxon>
        <taxon>Rosales</taxon>
        <taxon>Rosaceae</taxon>
        <taxon>Rosoideae</taxon>
        <taxon>Rosoideae incertae sedis</taxon>
        <taxon>Rubus</taxon>
    </lineage>
</organism>
<dbReference type="Proteomes" id="UP001457282">
    <property type="component" value="Unassembled WGS sequence"/>
</dbReference>
<keyword evidence="7" id="KW-1185">Reference proteome</keyword>
<reference evidence="6 7" key="1">
    <citation type="journal article" date="2023" name="G3 (Bethesda)">
        <title>A chromosome-length genome assembly and annotation of blackberry (Rubus argutus, cv. 'Hillquist').</title>
        <authorList>
            <person name="Bruna T."/>
            <person name="Aryal R."/>
            <person name="Dudchenko O."/>
            <person name="Sargent D.J."/>
            <person name="Mead D."/>
            <person name="Buti M."/>
            <person name="Cavallini A."/>
            <person name="Hytonen T."/>
            <person name="Andres J."/>
            <person name="Pham M."/>
            <person name="Weisz D."/>
            <person name="Mascagni F."/>
            <person name="Usai G."/>
            <person name="Natali L."/>
            <person name="Bassil N."/>
            <person name="Fernandez G.E."/>
            <person name="Lomsadze A."/>
            <person name="Armour M."/>
            <person name="Olukolu B."/>
            <person name="Poorten T."/>
            <person name="Britton C."/>
            <person name="Davik J."/>
            <person name="Ashrafi H."/>
            <person name="Aiden E.L."/>
            <person name="Borodovsky M."/>
            <person name="Worthington M."/>
        </authorList>
    </citation>
    <scope>NUCLEOTIDE SEQUENCE [LARGE SCALE GENOMIC DNA]</scope>
    <source>
        <strain evidence="6">PI 553951</strain>
    </source>
</reference>
<dbReference type="AlphaFoldDB" id="A0AAW1Y5G0"/>
<evidence type="ECO:0000256" key="1">
    <source>
        <dbReference type="ARBA" id="ARBA00009183"/>
    </source>
</evidence>
<evidence type="ECO:0000256" key="3">
    <source>
        <dbReference type="ARBA" id="ARBA00022827"/>
    </source>
</evidence>
<keyword evidence="2 5" id="KW-0285">Flavoprotein</keyword>
<accession>A0AAW1Y5G0</accession>
<evidence type="ECO:0000313" key="7">
    <source>
        <dbReference type="Proteomes" id="UP001457282"/>
    </source>
</evidence>
<evidence type="ECO:0000256" key="4">
    <source>
        <dbReference type="ARBA" id="ARBA00023002"/>
    </source>
</evidence>
<keyword evidence="3 5" id="KW-0274">FAD</keyword>
<sequence>MGKQVAIIGARTSGLLACKYTLSKGFQPIVFESSSSIGGVWTKTVEKTKLQTPKAAFQFLDFPWPSSVKEDFPNQNQAQLRMRCNHEVCGVALESHSAQKGNGKLQYKTNKALHLRITWWTLWSSVSDNSVMFQTFPNFLQTRDQKNFMARKATVVGFQKSALDIAMECSNANGVENPCRVLYKTEHWNIPDYFPWGVPLAYLYLNRFSELLVPKPGEGLLLSLLATILSLLRWPFSKFVESHIDKKLGLSKYGMVPKHSFLQQISSCLVSTVPEKFYDRAGEGSIVLKKSPKSFSFCQEGILVQGENSPVKTDLVILATGFRGGSPKTALCLQLDQLFKTILLDHPSPLYLSTGNASMDKFHS</sequence>
<comment type="similarity">
    <text evidence="1 5">Belongs to the FMO family.</text>
</comment>
<dbReference type="PANTHER" id="PTHR23023">
    <property type="entry name" value="DIMETHYLANILINE MONOOXYGENASE"/>
    <property type="match status" value="1"/>
</dbReference>
<evidence type="ECO:0000256" key="2">
    <source>
        <dbReference type="ARBA" id="ARBA00022630"/>
    </source>
</evidence>
<protein>
    <recommendedName>
        <fullName evidence="5">Flavin-containing monooxygenase</fullName>
        <ecNumber evidence="5">1.-.-.-</ecNumber>
    </recommendedName>
</protein>
<evidence type="ECO:0000313" key="6">
    <source>
        <dbReference type="EMBL" id="KAK9944348.1"/>
    </source>
</evidence>
<dbReference type="InterPro" id="IPR050346">
    <property type="entry name" value="FMO-like"/>
</dbReference>
<gene>
    <name evidence="6" type="ORF">M0R45_009921</name>
</gene>
<dbReference type="GO" id="GO:0004499">
    <property type="term" value="F:N,N-dimethylaniline monooxygenase activity"/>
    <property type="evidence" value="ECO:0007669"/>
    <property type="project" value="InterPro"/>
</dbReference>
<keyword evidence="4 5" id="KW-0560">Oxidoreductase</keyword>
<comment type="caution">
    <text evidence="6">The sequence shown here is derived from an EMBL/GenBank/DDBJ whole genome shotgun (WGS) entry which is preliminary data.</text>
</comment>
<dbReference type="GO" id="GO:0050660">
    <property type="term" value="F:flavin adenine dinucleotide binding"/>
    <property type="evidence" value="ECO:0007669"/>
    <property type="project" value="InterPro"/>
</dbReference>
<proteinExistence type="inferred from homology"/>
<dbReference type="InterPro" id="IPR036188">
    <property type="entry name" value="FAD/NAD-bd_sf"/>
</dbReference>
<name>A0AAW1Y5G0_RUBAR</name>
<evidence type="ECO:0000256" key="5">
    <source>
        <dbReference type="RuleBase" id="RU361177"/>
    </source>
</evidence>
<dbReference type="EMBL" id="JBEDUW010000002">
    <property type="protein sequence ID" value="KAK9944348.1"/>
    <property type="molecule type" value="Genomic_DNA"/>
</dbReference>
<dbReference type="Gene3D" id="3.50.50.60">
    <property type="entry name" value="FAD/NAD(P)-binding domain"/>
    <property type="match status" value="1"/>
</dbReference>
<dbReference type="Pfam" id="PF00743">
    <property type="entry name" value="FMO-like"/>
    <property type="match status" value="1"/>
</dbReference>
<keyword evidence="5" id="KW-0503">Monooxygenase</keyword>
<dbReference type="GO" id="GO:0050661">
    <property type="term" value="F:NADP binding"/>
    <property type="evidence" value="ECO:0007669"/>
    <property type="project" value="InterPro"/>
</dbReference>
<dbReference type="EC" id="1.-.-.-" evidence="5"/>
<dbReference type="InterPro" id="IPR020946">
    <property type="entry name" value="Flavin_mOase-like"/>
</dbReference>
<dbReference type="SUPFAM" id="SSF51905">
    <property type="entry name" value="FAD/NAD(P)-binding domain"/>
    <property type="match status" value="2"/>
</dbReference>